<evidence type="ECO:0000313" key="2">
    <source>
        <dbReference type="EMBL" id="QCW84463.1"/>
    </source>
</evidence>
<sequence length="366" mass="40252">MKKTLLSAYLGILIVYSGSLSASQKTIPLPIDYRLIRNVLVEQLYTGTNRTAHLWKDRGGCSLLDMSNPKIDGQQGLVRIVNDVHARIGTLMGGECLTVLDWTGKLETFQRAVLENGGTVLRFPIDKAVAYDPSGQALRIDQLQDLIKRFAEPKLASVKLDLQEVRGDIEKTLAPVTTPENKAAVQALLSSLRFSEVKAGETGLGVKVAFEVPQANARANKQAAPVFNESEMQQWNVAWQRWNASLFQAIDRAAEDRVSEDVRDTLLETLLAAKSAFHKGLTSNDTSGGDPVRMFFNDSWDRVAPVLRTIAKDVPGTEGLRFLTFITATDLLYELETIGSPLGLDISSDGLRRLGRMLLVKQAGTK</sequence>
<dbReference type="Proteomes" id="UP000305881">
    <property type="component" value="Chromosome"/>
</dbReference>
<dbReference type="OrthoDB" id="5289483at2"/>
<organism evidence="2 3">
    <name type="scientific">Methylotuvimicrobium buryatense</name>
    <name type="common">Methylomicrobium buryatense</name>
    <dbReference type="NCBI Taxonomy" id="95641"/>
    <lineage>
        <taxon>Bacteria</taxon>
        <taxon>Pseudomonadati</taxon>
        <taxon>Pseudomonadota</taxon>
        <taxon>Gammaproteobacteria</taxon>
        <taxon>Methylococcales</taxon>
        <taxon>Methylococcaceae</taxon>
        <taxon>Methylotuvimicrobium</taxon>
    </lineage>
</organism>
<evidence type="ECO:0000313" key="3">
    <source>
        <dbReference type="Proteomes" id="UP000305881"/>
    </source>
</evidence>
<proteinExistence type="predicted"/>
<feature type="chain" id="PRO_5020850111" evidence="1">
    <location>
        <begin position="23"/>
        <end position="366"/>
    </location>
</feature>
<dbReference type="RefSeq" id="WP_017841644.1">
    <property type="nucleotide sequence ID" value="NZ_CP035467.1"/>
</dbReference>
<evidence type="ECO:0000256" key="1">
    <source>
        <dbReference type="SAM" id="SignalP"/>
    </source>
</evidence>
<accession>A0A4P9UV16</accession>
<protein>
    <submittedName>
        <fullName evidence="2">Uncharacterized protein</fullName>
    </submittedName>
</protein>
<dbReference type="STRING" id="675511.GCA_000341735_03197"/>
<keyword evidence="3" id="KW-1185">Reference proteome</keyword>
<keyword evidence="1" id="KW-0732">Signal</keyword>
<name>A0A4P9UV16_METBY</name>
<reference evidence="3" key="1">
    <citation type="journal article" date="2019" name="J. Bacteriol.">
        <title>A Mutagenic Screen Identifies a TonB-Dependent Receptor Required for the Lanthanide Metal Switch in the Type I Methanotroph 'Methylotuvimicrobium buryatense' 5GB1C.</title>
        <authorList>
            <person name="Groom J.D."/>
            <person name="Ford S.M."/>
            <person name="Pesesky M.W."/>
            <person name="Lidstrom M.E."/>
        </authorList>
    </citation>
    <scope>NUCLEOTIDE SEQUENCE [LARGE SCALE GENOMIC DNA]</scope>
    <source>
        <strain evidence="3">5GB1C</strain>
    </source>
</reference>
<feature type="signal peptide" evidence="1">
    <location>
        <begin position="1"/>
        <end position="22"/>
    </location>
</feature>
<dbReference type="EMBL" id="CP035467">
    <property type="protein sequence ID" value="QCW84463.1"/>
    <property type="molecule type" value="Genomic_DNA"/>
</dbReference>
<dbReference type="AlphaFoldDB" id="A0A4P9UV16"/>
<gene>
    <name evidence="2" type="ORF">EQU24_21150</name>
</gene>
<dbReference type="KEGG" id="mbur:EQU24_21150"/>